<proteinExistence type="predicted"/>
<dbReference type="Proteomes" id="UP000008312">
    <property type="component" value="Unassembled WGS sequence"/>
</dbReference>
<dbReference type="InParanoid" id="D8M6X0"/>
<dbReference type="RefSeq" id="XP_012897857.1">
    <property type="nucleotide sequence ID" value="XM_013042403.1"/>
</dbReference>
<reference evidence="1" key="1">
    <citation type="submission" date="2010-02" db="EMBL/GenBank/DDBJ databases">
        <title>Sequencing and annotation of the Blastocystis hominis genome.</title>
        <authorList>
            <person name="Wincker P."/>
        </authorList>
    </citation>
    <scope>NUCLEOTIDE SEQUENCE</scope>
    <source>
        <strain evidence="1">Singapore isolate B</strain>
    </source>
</reference>
<dbReference type="AlphaFoldDB" id="D8M6X0"/>
<evidence type="ECO:0000313" key="2">
    <source>
        <dbReference type="Proteomes" id="UP000008312"/>
    </source>
</evidence>
<protein>
    <submittedName>
        <fullName evidence="1">Uncharacterized protein</fullName>
    </submittedName>
</protein>
<name>D8M6X0_BLAHO</name>
<dbReference type="EMBL" id="FN668663">
    <property type="protein sequence ID" value="CBK23809.2"/>
    <property type="molecule type" value="Genomic_DNA"/>
</dbReference>
<dbReference type="GeneID" id="24920705"/>
<sequence length="171" mass="19767">MISHSVNQQGEWIEASVEKRELFAVIYNCLLFSLHLRLPDQEQVVTLFPPWQLVPTIPFLPLSLLQHFRGLDSNEEGPYIESNALFHENPVTQAWIPRIGDIIAVQFQDGNRGFCYYGVGTIVSIRNYFYLSVKWMNADKNSLNWTVIQSATPSIIFVWDVYAILQRSYIV</sequence>
<dbReference type="OrthoDB" id="10656800at2759"/>
<keyword evidence="2" id="KW-1185">Reference proteome</keyword>
<evidence type="ECO:0000313" key="1">
    <source>
        <dbReference type="EMBL" id="CBK23809.2"/>
    </source>
</evidence>
<accession>D8M6X0</accession>
<gene>
    <name evidence="1" type="ORF">GSBLH_T00003618001</name>
</gene>
<organism evidence="1">
    <name type="scientific">Blastocystis hominis</name>
    <dbReference type="NCBI Taxonomy" id="12968"/>
    <lineage>
        <taxon>Eukaryota</taxon>
        <taxon>Sar</taxon>
        <taxon>Stramenopiles</taxon>
        <taxon>Bigyra</taxon>
        <taxon>Opalozoa</taxon>
        <taxon>Opalinata</taxon>
        <taxon>Blastocystidae</taxon>
        <taxon>Blastocystis</taxon>
    </lineage>
</organism>